<reference evidence="3" key="1">
    <citation type="journal article" date="2017" name="Genome Biol.">
        <title>Comparative genomics reveals high biological diversity and specific adaptations in the industrially and medically important fungal genus Aspergillus.</title>
        <authorList>
            <person name="de Vries R.P."/>
            <person name="Riley R."/>
            <person name="Wiebenga A."/>
            <person name="Aguilar-Osorio G."/>
            <person name="Amillis S."/>
            <person name="Uchima C.A."/>
            <person name="Anderluh G."/>
            <person name="Asadollahi M."/>
            <person name="Askin M."/>
            <person name="Barry K."/>
            <person name="Battaglia E."/>
            <person name="Bayram O."/>
            <person name="Benocci T."/>
            <person name="Braus-Stromeyer S.A."/>
            <person name="Caldana C."/>
            <person name="Canovas D."/>
            <person name="Cerqueira G.C."/>
            <person name="Chen F."/>
            <person name="Chen W."/>
            <person name="Choi C."/>
            <person name="Clum A."/>
            <person name="Dos Santos R.A."/>
            <person name="Damasio A.R."/>
            <person name="Diallinas G."/>
            <person name="Emri T."/>
            <person name="Fekete E."/>
            <person name="Flipphi M."/>
            <person name="Freyberg S."/>
            <person name="Gallo A."/>
            <person name="Gournas C."/>
            <person name="Habgood R."/>
            <person name="Hainaut M."/>
            <person name="Harispe M.L."/>
            <person name="Henrissat B."/>
            <person name="Hilden K.S."/>
            <person name="Hope R."/>
            <person name="Hossain A."/>
            <person name="Karabika E."/>
            <person name="Karaffa L."/>
            <person name="Karanyi Z."/>
            <person name="Krasevec N."/>
            <person name="Kuo A."/>
            <person name="Kusch H."/>
            <person name="LaButti K."/>
            <person name="Lagendijk E.L."/>
            <person name="Lapidus A."/>
            <person name="Levasseur A."/>
            <person name="Lindquist E."/>
            <person name="Lipzen A."/>
            <person name="Logrieco A.F."/>
            <person name="MacCabe A."/>
            <person name="Maekelae M.R."/>
            <person name="Malavazi I."/>
            <person name="Melin P."/>
            <person name="Meyer V."/>
            <person name="Mielnichuk N."/>
            <person name="Miskei M."/>
            <person name="Molnar A.P."/>
            <person name="Mule G."/>
            <person name="Ngan C.Y."/>
            <person name="Orejas M."/>
            <person name="Orosz E."/>
            <person name="Ouedraogo J.P."/>
            <person name="Overkamp K.M."/>
            <person name="Park H.-S."/>
            <person name="Perrone G."/>
            <person name="Piumi F."/>
            <person name="Punt P.J."/>
            <person name="Ram A.F."/>
            <person name="Ramon A."/>
            <person name="Rauscher S."/>
            <person name="Record E."/>
            <person name="Riano-Pachon D.M."/>
            <person name="Robert V."/>
            <person name="Roehrig J."/>
            <person name="Ruller R."/>
            <person name="Salamov A."/>
            <person name="Salih N.S."/>
            <person name="Samson R.A."/>
            <person name="Sandor E."/>
            <person name="Sanguinetti M."/>
            <person name="Schuetze T."/>
            <person name="Sepcic K."/>
            <person name="Shelest E."/>
            <person name="Sherlock G."/>
            <person name="Sophianopoulou V."/>
            <person name="Squina F.M."/>
            <person name="Sun H."/>
            <person name="Susca A."/>
            <person name="Todd R.B."/>
            <person name="Tsang A."/>
            <person name="Unkles S.E."/>
            <person name="van de Wiele N."/>
            <person name="van Rossen-Uffink D."/>
            <person name="Oliveira J.V."/>
            <person name="Vesth T.C."/>
            <person name="Visser J."/>
            <person name="Yu J.-H."/>
            <person name="Zhou M."/>
            <person name="Andersen M.R."/>
            <person name="Archer D.B."/>
            <person name="Baker S.E."/>
            <person name="Benoit I."/>
            <person name="Brakhage A.A."/>
            <person name="Braus G.H."/>
            <person name="Fischer R."/>
            <person name="Frisvad J.C."/>
            <person name="Goldman G.H."/>
            <person name="Houbraken J."/>
            <person name="Oakley B."/>
            <person name="Pocsi I."/>
            <person name="Scazzocchio C."/>
            <person name="Seiboth B."/>
            <person name="vanKuyk P.A."/>
            <person name="Wortman J."/>
            <person name="Dyer P.S."/>
            <person name="Grigoriev I.V."/>
        </authorList>
    </citation>
    <scope>NUCLEOTIDE SEQUENCE [LARGE SCALE GENOMIC DNA]</scope>
    <source>
        <strain evidence="3">DTO 134E9</strain>
    </source>
</reference>
<dbReference type="AlphaFoldDB" id="A0A1L9RDA2"/>
<feature type="chain" id="PRO_5012679632" description="Spherulin 4-like cell surface protein" evidence="1">
    <location>
        <begin position="22"/>
        <end position="291"/>
    </location>
</feature>
<keyword evidence="3" id="KW-1185">Reference proteome</keyword>
<evidence type="ECO:0008006" key="4">
    <source>
        <dbReference type="Google" id="ProtNLM"/>
    </source>
</evidence>
<dbReference type="RefSeq" id="XP_040686587.1">
    <property type="nucleotide sequence ID" value="XM_040828486.1"/>
</dbReference>
<dbReference type="Proteomes" id="UP000184383">
    <property type="component" value="Unassembled WGS sequence"/>
</dbReference>
<sequence>MIFNIILLLSWVFLLPVNVLTIPAGYNSALGLASVSRITRDLTDSALGINLKQDFIIPYYVDPSDGGWTPLEKLVSSHGNVNFTVIINPENGPGSIPPSEGWLAAVPRLNAFSNILVIGYVRTQEGQRNILEVKADITTYAGWPTIGNPSFAVHGIFLDETPSEFDANKVAYYKDLVSTIRNSTGLGPNHYSVMNPGTMADVAYIDISDVTVIFESPYSEFQTTWSSNLFDKVKELDLAHLSTMVYDIPSNVEISTLVRQLKSISCHIYLSNLNTYEAYDGLWDKAVELIG</sequence>
<dbReference type="InterPro" id="IPR021986">
    <property type="entry name" value="Spherulin4"/>
</dbReference>
<dbReference type="EMBL" id="KV878214">
    <property type="protein sequence ID" value="OJJ32910.1"/>
    <property type="molecule type" value="Genomic_DNA"/>
</dbReference>
<keyword evidence="1" id="KW-0732">Signal</keyword>
<dbReference type="PANTHER" id="PTHR35040:SF7">
    <property type="entry name" value="FIBRONECTIN TYPE-III DOMAIN-CONTAINING PROTEIN-RELATED"/>
    <property type="match status" value="1"/>
</dbReference>
<organism evidence="2 3">
    <name type="scientific">Aspergillus wentii DTO 134E9</name>
    <dbReference type="NCBI Taxonomy" id="1073089"/>
    <lineage>
        <taxon>Eukaryota</taxon>
        <taxon>Fungi</taxon>
        <taxon>Dikarya</taxon>
        <taxon>Ascomycota</taxon>
        <taxon>Pezizomycotina</taxon>
        <taxon>Eurotiomycetes</taxon>
        <taxon>Eurotiomycetidae</taxon>
        <taxon>Eurotiales</taxon>
        <taxon>Aspergillaceae</taxon>
        <taxon>Aspergillus</taxon>
        <taxon>Aspergillus subgen. Cremei</taxon>
    </lineage>
</organism>
<proteinExistence type="predicted"/>
<accession>A0A1L9RDA2</accession>
<evidence type="ECO:0000313" key="3">
    <source>
        <dbReference type="Proteomes" id="UP000184383"/>
    </source>
</evidence>
<dbReference type="OrthoDB" id="5342184at2759"/>
<protein>
    <recommendedName>
        <fullName evidence="4">Spherulin 4-like cell surface protein</fullName>
    </recommendedName>
</protein>
<feature type="signal peptide" evidence="1">
    <location>
        <begin position="1"/>
        <end position="21"/>
    </location>
</feature>
<gene>
    <name evidence="2" type="ORF">ASPWEDRAFT_114362</name>
</gene>
<evidence type="ECO:0000313" key="2">
    <source>
        <dbReference type="EMBL" id="OJJ32910.1"/>
    </source>
</evidence>
<dbReference type="PANTHER" id="PTHR35040">
    <property type="match status" value="1"/>
</dbReference>
<dbReference type="GeneID" id="63744334"/>
<evidence type="ECO:0000256" key="1">
    <source>
        <dbReference type="SAM" id="SignalP"/>
    </source>
</evidence>
<name>A0A1L9RDA2_ASPWE</name>
<dbReference type="Pfam" id="PF12138">
    <property type="entry name" value="Spherulin4"/>
    <property type="match status" value="1"/>
</dbReference>
<dbReference type="VEuPathDB" id="FungiDB:ASPWEDRAFT_114362"/>